<accession>A0AA92V6A0</accession>
<name>A0AA92V6A0_9BACT</name>
<evidence type="ECO:0000313" key="2">
    <source>
        <dbReference type="Proteomes" id="UP000284562"/>
    </source>
</evidence>
<gene>
    <name evidence="1" type="ORF">DW064_12880</name>
</gene>
<dbReference type="AlphaFoldDB" id="A0AA92V6A0"/>
<dbReference type="Proteomes" id="UP000284562">
    <property type="component" value="Unassembled WGS sequence"/>
</dbReference>
<sequence length="63" mass="7122">KHAPCKGKSFKILSDNKLLPLQGVLLTATIPRALPWARSFCPFRAYGAYLVWSLLTKVLLFNF</sequence>
<organism evidence="1 2">
    <name type="scientific">Segatella copri</name>
    <dbReference type="NCBI Taxonomy" id="165179"/>
    <lineage>
        <taxon>Bacteria</taxon>
        <taxon>Pseudomonadati</taxon>
        <taxon>Bacteroidota</taxon>
        <taxon>Bacteroidia</taxon>
        <taxon>Bacteroidales</taxon>
        <taxon>Prevotellaceae</taxon>
        <taxon>Segatella</taxon>
    </lineage>
</organism>
<dbReference type="EMBL" id="QRNN01000067">
    <property type="protein sequence ID" value="RHK46642.1"/>
    <property type="molecule type" value="Genomic_DNA"/>
</dbReference>
<feature type="non-terminal residue" evidence="1">
    <location>
        <position position="1"/>
    </location>
</feature>
<proteinExistence type="predicted"/>
<evidence type="ECO:0000313" key="1">
    <source>
        <dbReference type="EMBL" id="RHK46642.1"/>
    </source>
</evidence>
<comment type="caution">
    <text evidence="1">The sequence shown here is derived from an EMBL/GenBank/DDBJ whole genome shotgun (WGS) entry which is preliminary data.</text>
</comment>
<protein>
    <submittedName>
        <fullName evidence="1">Uncharacterized protein</fullName>
    </submittedName>
</protein>
<reference evidence="1 2" key="1">
    <citation type="submission" date="2018-08" db="EMBL/GenBank/DDBJ databases">
        <title>A genome reference for cultivated species of the human gut microbiota.</title>
        <authorList>
            <person name="Zou Y."/>
            <person name="Xue W."/>
            <person name="Luo G."/>
        </authorList>
    </citation>
    <scope>NUCLEOTIDE SEQUENCE [LARGE SCALE GENOMIC DNA]</scope>
    <source>
        <strain evidence="1 2">AF43-2</strain>
    </source>
</reference>